<proteinExistence type="predicted"/>
<dbReference type="EMBL" id="REGN01004280">
    <property type="protein sequence ID" value="RNA18246.1"/>
    <property type="molecule type" value="Genomic_DNA"/>
</dbReference>
<name>A0A3M7R3X3_BRAPC</name>
<protein>
    <submittedName>
        <fullName evidence="1">Uncharacterized protein</fullName>
    </submittedName>
</protein>
<organism evidence="1 2">
    <name type="scientific">Brachionus plicatilis</name>
    <name type="common">Marine rotifer</name>
    <name type="synonym">Brachionus muelleri</name>
    <dbReference type="NCBI Taxonomy" id="10195"/>
    <lineage>
        <taxon>Eukaryota</taxon>
        <taxon>Metazoa</taxon>
        <taxon>Spiralia</taxon>
        <taxon>Gnathifera</taxon>
        <taxon>Rotifera</taxon>
        <taxon>Eurotatoria</taxon>
        <taxon>Monogononta</taxon>
        <taxon>Pseudotrocha</taxon>
        <taxon>Ploima</taxon>
        <taxon>Brachionidae</taxon>
        <taxon>Brachionus</taxon>
    </lineage>
</organism>
<comment type="caution">
    <text evidence="1">The sequence shown here is derived from an EMBL/GenBank/DDBJ whole genome shotgun (WGS) entry which is preliminary data.</text>
</comment>
<dbReference type="Proteomes" id="UP000276133">
    <property type="component" value="Unassembled WGS sequence"/>
</dbReference>
<keyword evidence="2" id="KW-1185">Reference proteome</keyword>
<sequence>MFECIKDLHNLLILGLIGSNCNLDKYCYDPYNFKNFRNRDRIRIISVTFCGRSFAGLCWRSDI</sequence>
<reference evidence="1 2" key="1">
    <citation type="journal article" date="2018" name="Sci. Rep.">
        <title>Genomic signatures of local adaptation to the degree of environmental predictability in rotifers.</title>
        <authorList>
            <person name="Franch-Gras L."/>
            <person name="Hahn C."/>
            <person name="Garcia-Roger E.M."/>
            <person name="Carmona M.J."/>
            <person name="Serra M."/>
            <person name="Gomez A."/>
        </authorList>
    </citation>
    <scope>NUCLEOTIDE SEQUENCE [LARGE SCALE GENOMIC DNA]</scope>
    <source>
        <strain evidence="1">HYR1</strain>
    </source>
</reference>
<dbReference type="AlphaFoldDB" id="A0A3M7R3X3"/>
<evidence type="ECO:0000313" key="1">
    <source>
        <dbReference type="EMBL" id="RNA18246.1"/>
    </source>
</evidence>
<gene>
    <name evidence="1" type="ORF">BpHYR1_041981</name>
</gene>
<accession>A0A3M7R3X3</accession>
<evidence type="ECO:0000313" key="2">
    <source>
        <dbReference type="Proteomes" id="UP000276133"/>
    </source>
</evidence>